<organism evidence="3 4">
    <name type="scientific">Saccharomyces uvarum</name>
    <name type="common">Yeast</name>
    <name type="synonym">Saccharomyces bayanus var. uvarum</name>
    <dbReference type="NCBI Taxonomy" id="230603"/>
    <lineage>
        <taxon>Eukaryota</taxon>
        <taxon>Fungi</taxon>
        <taxon>Dikarya</taxon>
        <taxon>Ascomycota</taxon>
        <taxon>Saccharomycotina</taxon>
        <taxon>Saccharomycetes</taxon>
        <taxon>Saccharomycetales</taxon>
        <taxon>Saccharomycetaceae</taxon>
        <taxon>Saccharomyces</taxon>
    </lineage>
</organism>
<name>A0AA35NK91_SACUV</name>
<dbReference type="Pfam" id="PF11778">
    <property type="entry name" value="SID"/>
    <property type="match status" value="1"/>
</dbReference>
<dbReference type="EMBL" id="OX365925">
    <property type="protein sequence ID" value="CAI4049806.1"/>
    <property type="molecule type" value="Genomic_DNA"/>
</dbReference>
<evidence type="ECO:0000313" key="4">
    <source>
        <dbReference type="Proteomes" id="UP001162090"/>
    </source>
</evidence>
<feature type="compositionally biased region" description="Polar residues" evidence="2">
    <location>
        <begin position="72"/>
        <end position="90"/>
    </location>
</feature>
<proteinExistence type="predicted"/>
<protein>
    <submittedName>
        <fullName evidence="3">Uncharacterized protein</fullName>
    </submittedName>
</protein>
<dbReference type="AlphaFoldDB" id="A0AA35NK91"/>
<feature type="coiled-coil region" evidence="1">
    <location>
        <begin position="315"/>
        <end position="448"/>
    </location>
</feature>
<feature type="region of interest" description="Disordered" evidence="2">
    <location>
        <begin position="60"/>
        <end position="150"/>
    </location>
</feature>
<dbReference type="InterPro" id="IPR021750">
    <property type="entry name" value="Sid4-like"/>
</dbReference>
<feature type="compositionally biased region" description="Basic and acidic residues" evidence="2">
    <location>
        <begin position="94"/>
        <end position="114"/>
    </location>
</feature>
<evidence type="ECO:0000313" key="3">
    <source>
        <dbReference type="EMBL" id="CAI4049806.1"/>
    </source>
</evidence>
<keyword evidence="1" id="KW-0175">Coiled coil</keyword>
<feature type="compositionally biased region" description="Basic and acidic residues" evidence="2">
    <location>
        <begin position="121"/>
        <end position="139"/>
    </location>
</feature>
<accession>A0AA35NK91</accession>
<feature type="region of interest" description="Disordered" evidence="2">
    <location>
        <begin position="1"/>
        <end position="38"/>
    </location>
</feature>
<dbReference type="SUPFAM" id="SSF57997">
    <property type="entry name" value="Tropomyosin"/>
    <property type="match status" value="1"/>
</dbReference>
<gene>
    <name evidence="3" type="primary">SUVC14G1040</name>
    <name evidence="3" type="ORF">SUVC_14G1040</name>
</gene>
<evidence type="ECO:0000256" key="2">
    <source>
        <dbReference type="SAM" id="MobiDB-lite"/>
    </source>
</evidence>
<sequence>MTDFDLMNFPFNEHLDSPVSDDTEERDEQQIPQNWLNENHVGKSILPLFVNPDDVIKRNFSNVRDSSEENKPPSTDRMNYARTTNLQESPGLQERSHNERPQSPKVTESQKEDVPNFIHSTPREDSSAKHFTKASDEASQKANENLSPDLSIEDCNGATVPLQASLSKEDLQILESVILGYQKKIIELGKQNLEKEEKSSSLQRELDIAKKFSDKNSENEKKLEEQEKKIENLIKEFSNTKEILEKAKNTIQTKQTALLSLTDSLRNVELFTIPIGILFFELYDSEDGSLNLDGILREKYPNIIGFLRQSHLDEQSRLSQRLENTKSENNNLQNELENKKSEIQVIRERNNNLLGTNKTLSKQNKVLCDKFEKLSNDEKEMLKGCNEEIKAKLESLNERLGSWEKSKENYEAALKDKDQTIGEFEKKANSMSREINHLKSRLGNLEGNTSERITIKEILQSRSDISAEECNLLMIEQIDSACLTDLQNIVKETVLAIGIPYSKLRRKIPLLAIKLKYESILLSNFAQRLHRQVYKQEMNLKKFTDQAYYEFMATRRIDTIDHHLERCLDHLYDHILEKMVR</sequence>
<evidence type="ECO:0000256" key="1">
    <source>
        <dbReference type="SAM" id="Coils"/>
    </source>
</evidence>
<feature type="coiled-coil region" evidence="1">
    <location>
        <begin position="209"/>
        <end position="250"/>
    </location>
</feature>
<reference evidence="3" key="1">
    <citation type="submission" date="2022-10" db="EMBL/GenBank/DDBJ databases">
        <authorList>
            <person name="Byrne P K."/>
        </authorList>
    </citation>
    <scope>NUCLEOTIDE SEQUENCE</scope>
    <source>
        <strain evidence="3">CBS7001</strain>
    </source>
</reference>
<dbReference type="Proteomes" id="UP001162090">
    <property type="component" value="Chromosome 14"/>
</dbReference>